<proteinExistence type="inferred from homology"/>
<feature type="region of interest" description="Disordered" evidence="14">
    <location>
        <begin position="337"/>
        <end position="430"/>
    </location>
</feature>
<dbReference type="InterPro" id="IPR005135">
    <property type="entry name" value="Endo/exonuclease/phosphatase"/>
</dbReference>
<evidence type="ECO:0000313" key="16">
    <source>
        <dbReference type="EMBL" id="JAR88369.1"/>
    </source>
</evidence>
<evidence type="ECO:0000256" key="4">
    <source>
        <dbReference type="ARBA" id="ARBA00022771"/>
    </source>
</evidence>
<evidence type="ECO:0000256" key="1">
    <source>
        <dbReference type="ARBA" id="ARBA00000493"/>
    </source>
</evidence>
<keyword evidence="16" id="KW-0255">Endonuclease</keyword>
<dbReference type="GO" id="GO:0008081">
    <property type="term" value="F:phosphoric diester hydrolase activity"/>
    <property type="evidence" value="ECO:0007669"/>
    <property type="project" value="TreeGrafter"/>
</dbReference>
<evidence type="ECO:0000256" key="2">
    <source>
        <dbReference type="ARBA" id="ARBA00007092"/>
    </source>
</evidence>
<accession>A0A147BC82</accession>
<feature type="binding site" evidence="10">
    <location>
        <position position="298"/>
    </location>
    <ligand>
        <name>Mg(2+)</name>
        <dbReference type="ChEBI" id="CHEBI:18420"/>
        <label>1</label>
    </ligand>
</feature>
<dbReference type="NCBIfam" id="TIGR00633">
    <property type="entry name" value="xth"/>
    <property type="match status" value="1"/>
</dbReference>
<dbReference type="EMBL" id="GEGO01007035">
    <property type="protein sequence ID" value="JAR88369.1"/>
    <property type="molecule type" value="Transcribed_RNA"/>
</dbReference>
<dbReference type="PROSITE" id="PS51435">
    <property type="entry name" value="AP_NUCLEASE_F1_4"/>
    <property type="match status" value="1"/>
</dbReference>
<keyword evidence="13" id="KW-0234">DNA repair</keyword>
<dbReference type="PANTHER" id="PTHR22748:SF4">
    <property type="entry name" value="DNA-(APURINIC OR APYRIMIDINIC SITE) ENDONUCLEASE 2"/>
    <property type="match status" value="1"/>
</dbReference>
<dbReference type="Gene3D" id="3.60.10.10">
    <property type="entry name" value="Endonuclease/exonuclease/phosphatase"/>
    <property type="match status" value="1"/>
</dbReference>
<organism evidence="16">
    <name type="scientific">Ixodes ricinus</name>
    <name type="common">Common tick</name>
    <name type="synonym">Acarus ricinus</name>
    <dbReference type="NCBI Taxonomy" id="34613"/>
    <lineage>
        <taxon>Eukaryota</taxon>
        <taxon>Metazoa</taxon>
        <taxon>Ecdysozoa</taxon>
        <taxon>Arthropoda</taxon>
        <taxon>Chelicerata</taxon>
        <taxon>Arachnida</taxon>
        <taxon>Acari</taxon>
        <taxon>Parasitiformes</taxon>
        <taxon>Ixodida</taxon>
        <taxon>Ixodoidea</taxon>
        <taxon>Ixodidae</taxon>
        <taxon>Ixodinae</taxon>
        <taxon>Ixodes</taxon>
    </lineage>
</organism>
<dbReference type="GO" id="GO:0006284">
    <property type="term" value="P:base-excision repair"/>
    <property type="evidence" value="ECO:0007669"/>
    <property type="project" value="TreeGrafter"/>
</dbReference>
<evidence type="ECO:0000256" key="6">
    <source>
        <dbReference type="ARBA" id="ARBA00022833"/>
    </source>
</evidence>
<feature type="site" description="Important for catalytic activity" evidence="11">
    <location>
        <position position="272"/>
    </location>
</feature>
<dbReference type="Pfam" id="PF06839">
    <property type="entry name" value="Zn_ribbon_GRF"/>
    <property type="match status" value="1"/>
</dbReference>
<dbReference type="AlphaFoldDB" id="A0A147BC82"/>
<protein>
    <recommendedName>
        <fullName evidence="13">DNA-(apurinic or apyrimidinic site) endonuclease</fullName>
        <ecNumber evidence="13">3.1.-.-</ecNumber>
    </recommendedName>
</protein>
<dbReference type="CDD" id="cd09088">
    <property type="entry name" value="Ape2-like_AP-endo"/>
    <property type="match status" value="1"/>
</dbReference>
<feature type="domain" description="GRF-type" evidence="15">
    <location>
        <begin position="471"/>
        <end position="520"/>
    </location>
</feature>
<keyword evidence="16" id="KW-0540">Nuclease</keyword>
<evidence type="ECO:0000256" key="3">
    <source>
        <dbReference type="ARBA" id="ARBA00022723"/>
    </source>
</evidence>
<keyword evidence="3 10" id="KW-0479">Metal-binding</keyword>
<dbReference type="PANTHER" id="PTHR22748">
    <property type="entry name" value="AP ENDONUCLEASE"/>
    <property type="match status" value="1"/>
</dbReference>
<dbReference type="GO" id="GO:0005634">
    <property type="term" value="C:nucleus"/>
    <property type="evidence" value="ECO:0007669"/>
    <property type="project" value="TreeGrafter"/>
</dbReference>
<evidence type="ECO:0000256" key="13">
    <source>
        <dbReference type="RuleBase" id="RU362131"/>
    </source>
</evidence>
<feature type="binding site" evidence="10">
    <location>
        <position position="186"/>
    </location>
    <ligand>
        <name>Mg(2+)</name>
        <dbReference type="ChEBI" id="CHEBI:18420"/>
        <label>1</label>
    </ligand>
</feature>
<feature type="compositionally biased region" description="Basic and acidic residues" evidence="14">
    <location>
        <begin position="340"/>
        <end position="362"/>
    </location>
</feature>
<keyword evidence="4 12" id="KW-0863">Zinc-finger</keyword>
<feature type="binding site" evidence="10">
    <location>
        <position position="34"/>
    </location>
    <ligand>
        <name>Mg(2+)</name>
        <dbReference type="ChEBI" id="CHEBI:18420"/>
        <label>1</label>
    </ligand>
</feature>
<dbReference type="InterPro" id="IPR036691">
    <property type="entry name" value="Endo/exonu/phosph_ase_sf"/>
</dbReference>
<keyword evidence="10" id="KW-0464">Manganese</keyword>
<sequence length="532" mass="58468">MKLISWNINGLRSFKAGVKGLLAELDADIICFQETKATRSVLEETSAIVDGYSAFFSFPRYQSGYSGVATFCKDAYRPFAAEEGLTELWTSLECPDSLGCYGDTSDFDSKHISSVDGEGRTVLTLHHIRCGEEVKRIAVINVYCPRADPEKPERGQIKLDFYELLERRAMSLLRNGIEVIILGDLNTSHRKIDHCDPSDDEDFDSNPGRIWLSQFLENSTTVTEDENIAGRPGQNACFHDTYRHLHPTTEKAFTCWNTRLGARQTNYGTRIDYVFCSSALVPFLQTADVLPHVLGSDHCPVEAVFCCDGVPSPRCPSMATKFWPEFAGRQQRLSAFLSKKPGDQGEAERDRRPQSSEGREDSCAVSVELRNGGPPAKKSKNVPPRTTDKSHKTAQSTLNRFFVSSNKTDVGVSKQSSRSSHGHAELGDCGLPVVNSGTDVSGAPKPAPKRAVDVACAWKSLLKGPPVPPPCKGHGERCVLRIVKKPGPNLGRQFFVCARPTGKSGDVNASCEFFQWVNPAKSKPRTPASSES</sequence>
<keyword evidence="7 10" id="KW-0460">Magnesium</keyword>
<dbReference type="Pfam" id="PF03372">
    <property type="entry name" value="Exo_endo_phos"/>
    <property type="match status" value="1"/>
</dbReference>
<feature type="compositionally biased region" description="Polar residues" evidence="14">
    <location>
        <begin position="393"/>
        <end position="419"/>
    </location>
</feature>
<dbReference type="InterPro" id="IPR010666">
    <property type="entry name" value="Znf_GRF"/>
</dbReference>
<feature type="site" description="Transition state stabilizer" evidence="11">
    <location>
        <position position="186"/>
    </location>
</feature>
<keyword evidence="13" id="KW-0227">DNA damage</keyword>
<evidence type="ECO:0000256" key="14">
    <source>
        <dbReference type="SAM" id="MobiDB-lite"/>
    </source>
</evidence>
<feature type="site" description="Interaction with DNA substrate" evidence="11">
    <location>
        <position position="298"/>
    </location>
</feature>
<feature type="binding site" evidence="10">
    <location>
        <position position="7"/>
    </location>
    <ligand>
        <name>Mg(2+)</name>
        <dbReference type="ChEBI" id="CHEBI:18420"/>
        <label>1</label>
    </ligand>
</feature>
<name>A0A147BC82_IXORI</name>
<dbReference type="GO" id="GO:0003906">
    <property type="term" value="F:DNA-(apurinic or apyrimidinic site) endonuclease activity"/>
    <property type="evidence" value="ECO:0007669"/>
    <property type="project" value="TreeGrafter"/>
</dbReference>
<dbReference type="GO" id="GO:0008270">
    <property type="term" value="F:zinc ion binding"/>
    <property type="evidence" value="ECO:0007669"/>
    <property type="project" value="UniProtKB-KW"/>
</dbReference>
<dbReference type="EC" id="3.1.-.-" evidence="13"/>
<comment type="similarity">
    <text evidence="2 13">Belongs to the DNA repair enzymes AP/ExoA family.</text>
</comment>
<feature type="binding site" evidence="10">
    <location>
        <position position="297"/>
    </location>
    <ligand>
        <name>Mg(2+)</name>
        <dbReference type="ChEBI" id="CHEBI:18420"/>
        <label>1</label>
    </ligand>
</feature>
<keyword evidence="8" id="KW-0539">Nucleus</keyword>
<dbReference type="GO" id="GO:0008311">
    <property type="term" value="F:double-stranded DNA 3'-5' DNA exonuclease activity"/>
    <property type="evidence" value="ECO:0007669"/>
    <property type="project" value="UniProtKB-EC"/>
</dbReference>
<dbReference type="InterPro" id="IPR004808">
    <property type="entry name" value="AP_endonuc_1"/>
</dbReference>
<dbReference type="SUPFAM" id="SSF56219">
    <property type="entry name" value="DNase I-like"/>
    <property type="match status" value="1"/>
</dbReference>
<evidence type="ECO:0000256" key="11">
    <source>
        <dbReference type="PIRSR" id="PIRSR604808-3"/>
    </source>
</evidence>
<feature type="active site" evidence="9">
    <location>
        <position position="143"/>
    </location>
</feature>
<feature type="active site" description="Proton acceptor" evidence="9">
    <location>
        <position position="298"/>
    </location>
</feature>
<keyword evidence="6" id="KW-0862">Zinc</keyword>
<evidence type="ECO:0000256" key="7">
    <source>
        <dbReference type="ARBA" id="ARBA00022842"/>
    </source>
</evidence>
<feature type="active site" description="Proton donor/acceptor" evidence="9">
    <location>
        <position position="184"/>
    </location>
</feature>
<comment type="catalytic activity">
    <reaction evidence="1">
        <text>Exonucleolytic cleavage in the 3'- to 5'-direction to yield nucleoside 5'-phosphates.</text>
        <dbReference type="EC" id="3.1.11.2"/>
    </reaction>
</comment>
<comment type="cofactor">
    <cofactor evidence="10 13">
        <name>Mg(2+)</name>
        <dbReference type="ChEBI" id="CHEBI:18420"/>
    </cofactor>
    <cofactor evidence="10 13">
        <name>Mn(2+)</name>
        <dbReference type="ChEBI" id="CHEBI:29035"/>
    </cofactor>
    <text evidence="10 13">Probably binds two magnesium or manganese ions per subunit.</text>
</comment>
<evidence type="ECO:0000256" key="8">
    <source>
        <dbReference type="ARBA" id="ARBA00023242"/>
    </source>
</evidence>
<evidence type="ECO:0000256" key="9">
    <source>
        <dbReference type="PIRSR" id="PIRSR604808-1"/>
    </source>
</evidence>
<evidence type="ECO:0000256" key="10">
    <source>
        <dbReference type="PIRSR" id="PIRSR604808-2"/>
    </source>
</evidence>
<evidence type="ECO:0000256" key="5">
    <source>
        <dbReference type="ARBA" id="ARBA00022801"/>
    </source>
</evidence>
<evidence type="ECO:0000256" key="12">
    <source>
        <dbReference type="PROSITE-ProRule" id="PRU01343"/>
    </source>
</evidence>
<dbReference type="PROSITE" id="PS51999">
    <property type="entry name" value="ZF_GRF"/>
    <property type="match status" value="1"/>
</dbReference>
<evidence type="ECO:0000259" key="15">
    <source>
        <dbReference type="PROSITE" id="PS51999"/>
    </source>
</evidence>
<reference evidence="16" key="1">
    <citation type="journal article" date="2018" name="PLoS Negl. Trop. Dis.">
        <title>Sialome diversity of ticks revealed by RNAseq of single tick salivary glands.</title>
        <authorList>
            <person name="Perner J."/>
            <person name="Kropackova S."/>
            <person name="Kopacek P."/>
            <person name="Ribeiro J.M."/>
        </authorList>
    </citation>
    <scope>NUCLEOTIDE SEQUENCE</scope>
    <source>
        <strain evidence="16">Siblings of single egg batch collected in Ceske Budejovice</strain>
        <tissue evidence="16">Salivary glands</tissue>
    </source>
</reference>
<keyword evidence="5" id="KW-0378">Hydrolase</keyword>
<feature type="binding site" evidence="10">
    <location>
        <position position="184"/>
    </location>
    <ligand>
        <name>Mg(2+)</name>
        <dbReference type="ChEBI" id="CHEBI:18420"/>
        <label>1</label>
    </ligand>
</feature>